<evidence type="ECO:0000256" key="1">
    <source>
        <dbReference type="ARBA" id="ARBA00004651"/>
    </source>
</evidence>
<sequence>MQSTASNESLSISEWLGQGIRQILSGLEPSIGSDTLDSLSQAGGTFLFIFAELTLLFISISYLIGMIQSFIPPEKIRTLLSNKRSYAIAALLGAITPFCSCSTIPFLKGLIRAGTNFGAIIVFLLASPLLNPIIIGLFFVSFGLKAAIYYFASAMLFSILAGLALDKLGFGKYLQPHTSPTPRKATFSLASAPSLSPADSCCSPKPSLAPSSSPCCTPKPVTASPSSSCCSEEKTASQRPTIASASKPALQQAFQDFRQALPYMLIGTAIGAIIYGFVPDTFISRYASADNPLAIPFSAIIGVPLYVRAEAVIPISLGLVEKGMSLGAAMAFIIGSAGASITEVILLKSIFKQPIIIAFLVVVFTMAIATGYLLPLFV</sequence>
<feature type="transmembrane region" description="Helical" evidence="7">
    <location>
        <begin position="86"/>
        <end position="107"/>
    </location>
</feature>
<protein>
    <submittedName>
        <fullName evidence="8">Permease</fullName>
    </submittedName>
</protein>
<proteinExistence type="inferred from homology"/>
<dbReference type="Pfam" id="PF03773">
    <property type="entry name" value="ArsP_1"/>
    <property type="match status" value="1"/>
</dbReference>
<accession>A0A934S209</accession>
<evidence type="ECO:0000313" key="8">
    <source>
        <dbReference type="EMBL" id="MBK1879614.1"/>
    </source>
</evidence>
<feature type="transmembrane region" description="Helical" evidence="7">
    <location>
        <begin position="327"/>
        <end position="347"/>
    </location>
</feature>
<keyword evidence="9" id="KW-1185">Reference proteome</keyword>
<dbReference type="PANTHER" id="PTHR42775">
    <property type="entry name" value="PERMEASE RV2963-RELATED"/>
    <property type="match status" value="1"/>
</dbReference>
<reference evidence="8" key="1">
    <citation type="submission" date="2021-01" db="EMBL/GenBank/DDBJ databases">
        <title>Modified the classification status of verrucomicrobia.</title>
        <authorList>
            <person name="Feng X."/>
        </authorList>
    </citation>
    <scope>NUCLEOTIDE SEQUENCE</scope>
    <source>
        <strain evidence="8">KCTC 13126</strain>
    </source>
</reference>
<dbReference type="EMBL" id="JAENIL010000052">
    <property type="protein sequence ID" value="MBK1879614.1"/>
    <property type="molecule type" value="Genomic_DNA"/>
</dbReference>
<evidence type="ECO:0000256" key="2">
    <source>
        <dbReference type="ARBA" id="ARBA00006386"/>
    </source>
</evidence>
<evidence type="ECO:0000256" key="6">
    <source>
        <dbReference type="ARBA" id="ARBA00023136"/>
    </source>
</evidence>
<comment type="caution">
    <text evidence="8">The sequence shown here is derived from an EMBL/GenBank/DDBJ whole genome shotgun (WGS) entry which is preliminary data.</text>
</comment>
<dbReference type="AlphaFoldDB" id="A0A934S209"/>
<keyword evidence="5 7" id="KW-1133">Transmembrane helix</keyword>
<organism evidence="8 9">
    <name type="scientific">Pelagicoccus mobilis</name>
    <dbReference type="NCBI Taxonomy" id="415221"/>
    <lineage>
        <taxon>Bacteria</taxon>
        <taxon>Pseudomonadati</taxon>
        <taxon>Verrucomicrobiota</taxon>
        <taxon>Opitutia</taxon>
        <taxon>Puniceicoccales</taxon>
        <taxon>Pelagicoccaceae</taxon>
        <taxon>Pelagicoccus</taxon>
    </lineage>
</organism>
<feature type="transmembrane region" description="Helical" evidence="7">
    <location>
        <begin position="290"/>
        <end position="307"/>
    </location>
</feature>
<feature type="transmembrane region" description="Helical" evidence="7">
    <location>
        <begin position="46"/>
        <end position="65"/>
    </location>
</feature>
<dbReference type="GO" id="GO:0005886">
    <property type="term" value="C:plasma membrane"/>
    <property type="evidence" value="ECO:0007669"/>
    <property type="project" value="UniProtKB-SubCell"/>
</dbReference>
<evidence type="ECO:0000256" key="3">
    <source>
        <dbReference type="ARBA" id="ARBA00022475"/>
    </source>
</evidence>
<feature type="transmembrane region" description="Helical" evidence="7">
    <location>
        <begin position="260"/>
        <end position="278"/>
    </location>
</feature>
<evidence type="ECO:0000256" key="7">
    <source>
        <dbReference type="SAM" id="Phobius"/>
    </source>
</evidence>
<name>A0A934S209_9BACT</name>
<keyword evidence="3" id="KW-1003">Cell membrane</keyword>
<feature type="transmembrane region" description="Helical" evidence="7">
    <location>
        <begin position="354"/>
        <end position="374"/>
    </location>
</feature>
<dbReference type="InterPro" id="IPR005524">
    <property type="entry name" value="DUF318"/>
</dbReference>
<gene>
    <name evidence="8" type="ORF">JIN87_22200</name>
</gene>
<keyword evidence="6 7" id="KW-0472">Membrane</keyword>
<feature type="transmembrane region" description="Helical" evidence="7">
    <location>
        <begin position="147"/>
        <end position="165"/>
    </location>
</feature>
<dbReference type="PANTHER" id="PTHR42775:SF2">
    <property type="entry name" value="PERMEASE"/>
    <property type="match status" value="1"/>
</dbReference>
<evidence type="ECO:0000313" key="9">
    <source>
        <dbReference type="Proteomes" id="UP000617628"/>
    </source>
</evidence>
<evidence type="ECO:0000256" key="4">
    <source>
        <dbReference type="ARBA" id="ARBA00022692"/>
    </source>
</evidence>
<dbReference type="Proteomes" id="UP000617628">
    <property type="component" value="Unassembled WGS sequence"/>
</dbReference>
<evidence type="ECO:0000256" key="5">
    <source>
        <dbReference type="ARBA" id="ARBA00022989"/>
    </source>
</evidence>
<dbReference type="InterPro" id="IPR053166">
    <property type="entry name" value="UPF0718_permease"/>
</dbReference>
<comment type="similarity">
    <text evidence="2">Belongs to the UPF0718 family.</text>
</comment>
<comment type="subcellular location">
    <subcellularLocation>
        <location evidence="1">Cell membrane</location>
        <topology evidence="1">Multi-pass membrane protein</topology>
    </subcellularLocation>
</comment>
<keyword evidence="4 7" id="KW-0812">Transmembrane</keyword>
<feature type="transmembrane region" description="Helical" evidence="7">
    <location>
        <begin position="119"/>
        <end position="140"/>
    </location>
</feature>